<accession>A0A2Y9TUB9</accession>
<keyword evidence="2" id="KW-1185">Reference proteome</keyword>
<dbReference type="RefSeq" id="WP_108899253.1">
    <property type="nucleotide sequence ID" value="NZ_CP029185.2"/>
</dbReference>
<sequence length="99" mass="11381">MADDWITEQQESDFNEQMKDLIAEKAAILILKHGYSRDSAINKVRNILTARDDYASDPGVYIEDSDEWLLDELKLPDTPSDKDKLAQVRAIATDIRNWL</sequence>
<dbReference type="KEGG" id="lpv:HYN51_00495"/>
<dbReference type="Proteomes" id="UP000244908">
    <property type="component" value="Chromosome"/>
</dbReference>
<dbReference type="EMBL" id="CP029185">
    <property type="protein sequence ID" value="AWH87159.1"/>
    <property type="molecule type" value="Genomic_DNA"/>
</dbReference>
<evidence type="ECO:0000313" key="1">
    <source>
        <dbReference type="EMBL" id="AWH87159.1"/>
    </source>
</evidence>
<protein>
    <submittedName>
        <fullName evidence="1">Uncharacterized protein</fullName>
    </submittedName>
</protein>
<gene>
    <name evidence="1" type="ORF">HYN51_00495</name>
</gene>
<dbReference type="AlphaFoldDB" id="A0A2Y9TUB9"/>
<reference evidence="1 2" key="1">
    <citation type="journal article" date="2019" name="Int. J. Syst. Evol. Microbiol.">
        <title>Limnobaculum parvum gen. nov., sp. nov., isolated from a freshwater lake.</title>
        <authorList>
            <person name="Baek C."/>
            <person name="Shin S.K."/>
            <person name="Yi H."/>
        </authorList>
    </citation>
    <scope>NUCLEOTIDE SEQUENCE [LARGE SCALE GENOMIC DNA]</scope>
    <source>
        <strain evidence="1 2">HYN0051</strain>
    </source>
</reference>
<evidence type="ECO:0000313" key="2">
    <source>
        <dbReference type="Proteomes" id="UP000244908"/>
    </source>
</evidence>
<proteinExistence type="predicted"/>
<organism evidence="1 2">
    <name type="scientific">Limnobaculum parvum</name>
    <dbReference type="NCBI Taxonomy" id="2172103"/>
    <lineage>
        <taxon>Bacteria</taxon>
        <taxon>Pseudomonadati</taxon>
        <taxon>Pseudomonadota</taxon>
        <taxon>Gammaproteobacteria</taxon>
        <taxon>Enterobacterales</taxon>
        <taxon>Budviciaceae</taxon>
        <taxon>Limnobaculum</taxon>
    </lineage>
</organism>
<name>A0A2Y9TUB9_9GAMM</name>